<dbReference type="Proteomes" id="UP001057702">
    <property type="component" value="Unassembled WGS sequence"/>
</dbReference>
<keyword evidence="3" id="KW-1003">Cell membrane</keyword>
<keyword evidence="6 7" id="KW-0472">Membrane</keyword>
<evidence type="ECO:0000256" key="5">
    <source>
        <dbReference type="ARBA" id="ARBA00022989"/>
    </source>
</evidence>
<dbReference type="PANTHER" id="PTHR42709">
    <property type="entry name" value="ALKALINE PHOSPHATASE LIKE PROTEIN"/>
    <property type="match status" value="1"/>
</dbReference>
<evidence type="ECO:0000256" key="7">
    <source>
        <dbReference type="SAM" id="Phobius"/>
    </source>
</evidence>
<feature type="transmembrane region" description="Helical" evidence="7">
    <location>
        <begin position="136"/>
        <end position="154"/>
    </location>
</feature>
<reference evidence="9" key="1">
    <citation type="submission" date="2022-06" db="EMBL/GenBank/DDBJ databases">
        <title>Draft genome sequence of Streptomyces sp. RB6PN25 isolated from peat swamp forest in Thailand.</title>
        <authorList>
            <person name="Duangmal K."/>
            <person name="Klaysubun C."/>
        </authorList>
    </citation>
    <scope>NUCLEOTIDE SEQUENCE</scope>
    <source>
        <strain evidence="9">RB6PN25</strain>
    </source>
</reference>
<feature type="transmembrane region" description="Helical" evidence="7">
    <location>
        <begin position="174"/>
        <end position="192"/>
    </location>
</feature>
<comment type="subcellular location">
    <subcellularLocation>
        <location evidence="1">Cell membrane</location>
        <topology evidence="1">Multi-pass membrane protein</topology>
    </subcellularLocation>
</comment>
<feature type="domain" description="VTT" evidence="8">
    <location>
        <begin position="26"/>
        <end position="156"/>
    </location>
</feature>
<sequence length="215" mass="23007">MQNFIASYGYLAVFLLMLAESACIPIPSELIMLFGGALAAGAVAGTHLNLVLVIVAGVAGNLVGSYLAWAVGRYGGQAALHRWGRRLRLREHDLDKANAWFNKYGPAAVGLGRVLPVIRTFISLPAGIAAMSPVRFGIYTTIGCIPWTALLAWAGYAVGRNWQTIADDFHGPTYVIAGIVAVAAVVGVIVYIRRHKAEDDAPPADRSRRHAAKSR</sequence>
<evidence type="ECO:0000256" key="3">
    <source>
        <dbReference type="ARBA" id="ARBA00022475"/>
    </source>
</evidence>
<evidence type="ECO:0000256" key="1">
    <source>
        <dbReference type="ARBA" id="ARBA00004651"/>
    </source>
</evidence>
<dbReference type="EMBL" id="JANFNG010000013">
    <property type="protein sequence ID" value="MCQ4082358.1"/>
    <property type="molecule type" value="Genomic_DNA"/>
</dbReference>
<evidence type="ECO:0000256" key="6">
    <source>
        <dbReference type="ARBA" id="ARBA00023136"/>
    </source>
</evidence>
<dbReference type="InterPro" id="IPR051311">
    <property type="entry name" value="DedA_domain"/>
</dbReference>
<accession>A0ABT1PZ08</accession>
<gene>
    <name evidence="9" type="ORF">NGB36_17565</name>
</gene>
<evidence type="ECO:0000259" key="8">
    <source>
        <dbReference type="Pfam" id="PF09335"/>
    </source>
</evidence>
<name>A0ABT1PZ08_9ACTN</name>
<proteinExistence type="inferred from homology"/>
<evidence type="ECO:0000313" key="10">
    <source>
        <dbReference type="Proteomes" id="UP001057702"/>
    </source>
</evidence>
<evidence type="ECO:0000313" key="9">
    <source>
        <dbReference type="EMBL" id="MCQ4082358.1"/>
    </source>
</evidence>
<keyword evidence="5 7" id="KW-1133">Transmembrane helix</keyword>
<keyword evidence="10" id="KW-1185">Reference proteome</keyword>
<comment type="caution">
    <text evidence="9">The sequence shown here is derived from an EMBL/GenBank/DDBJ whole genome shotgun (WGS) entry which is preliminary data.</text>
</comment>
<dbReference type="PANTHER" id="PTHR42709:SF6">
    <property type="entry name" value="UNDECAPRENYL PHOSPHATE TRANSPORTER A"/>
    <property type="match status" value="1"/>
</dbReference>
<evidence type="ECO:0000256" key="4">
    <source>
        <dbReference type="ARBA" id="ARBA00022692"/>
    </source>
</evidence>
<organism evidence="9 10">
    <name type="scientific">Streptomyces humicola</name>
    <dbReference type="NCBI Taxonomy" id="2953240"/>
    <lineage>
        <taxon>Bacteria</taxon>
        <taxon>Bacillati</taxon>
        <taxon>Actinomycetota</taxon>
        <taxon>Actinomycetes</taxon>
        <taxon>Kitasatosporales</taxon>
        <taxon>Streptomycetaceae</taxon>
        <taxon>Streptomyces</taxon>
    </lineage>
</organism>
<comment type="similarity">
    <text evidence="2">Belongs to the DedA family.</text>
</comment>
<dbReference type="InterPro" id="IPR032816">
    <property type="entry name" value="VTT_dom"/>
</dbReference>
<dbReference type="Pfam" id="PF09335">
    <property type="entry name" value="VTT_dom"/>
    <property type="match status" value="1"/>
</dbReference>
<keyword evidence="4 7" id="KW-0812">Transmembrane</keyword>
<dbReference type="RefSeq" id="WP_255921272.1">
    <property type="nucleotide sequence ID" value="NZ_JANFNG010000013.1"/>
</dbReference>
<protein>
    <submittedName>
        <fullName evidence="9">DedA family protein</fullName>
    </submittedName>
</protein>
<evidence type="ECO:0000256" key="2">
    <source>
        <dbReference type="ARBA" id="ARBA00010792"/>
    </source>
</evidence>